<gene>
    <name evidence="15" type="ORF">CCAE0312_LOCUS568</name>
</gene>
<dbReference type="Pfam" id="PF06957">
    <property type="entry name" value="COPI_C"/>
    <property type="match status" value="1"/>
</dbReference>
<keyword evidence="7 10" id="KW-0653">Protein transport</keyword>
<organism evidence="15">
    <name type="scientific">Compsopogon caeruleus</name>
    <dbReference type="NCBI Taxonomy" id="31354"/>
    <lineage>
        <taxon>Eukaryota</taxon>
        <taxon>Rhodophyta</taxon>
        <taxon>Compsopogonophyceae</taxon>
        <taxon>Compsopogonales</taxon>
        <taxon>Compsopogonaceae</taxon>
        <taxon>Compsopogon</taxon>
    </lineage>
</organism>
<feature type="domain" description="COPA/B TPR" evidence="14">
    <location>
        <begin position="639"/>
        <end position="802"/>
    </location>
</feature>
<keyword evidence="4 11" id="KW-0853">WD repeat</keyword>
<feature type="repeat" description="WD" evidence="11">
    <location>
        <begin position="212"/>
        <end position="253"/>
    </location>
</feature>
<evidence type="ECO:0000256" key="5">
    <source>
        <dbReference type="ARBA" id="ARBA00022737"/>
    </source>
</evidence>
<evidence type="ECO:0000256" key="9">
    <source>
        <dbReference type="ARBA" id="ARBA00023136"/>
    </source>
</evidence>
<name>A0A7S1XAY7_9RHOD</name>
<sequence length="1259" mass="139918">MLTKFETKSNRVKGLSFHHFRPWVLASLHNGSIQMWDYRMGTLLDRYDEHDGPVRGVEFHRSQPLFVSGGDDYKIKLWNYKLRRCVFTLLGHLDYIRTVSFHHESPWIVSASDDQTVRIWNWQNRQCLAVMTGHNHYVMSAAFHPAEDLVVSASLDQTIRVWDISELRTGGNRPFPSSKGPQDVLSKVKGKLPPSVNADLFGTSDAVVKYVLEGHSRGVNWATFHPTLPLIISGADDRQVKLWRMSDTKAWEVDTFRGHFNNVSSAIFHPHRELVISCSEDKTIKVWDLARRICVHTFRRENDRFWISAAHPRINLLAAGHDSGMVVFKLERERPAYSVTPNSLVYLKDNYVRTMDFHNGRDQPLMAVRSQPNASIFSGGYAGLFGEGSSSQASHSAAYQAPPRSMEYNEAEKAALLSYDGEGGSYELYVMPKSYSHGEAVIDARRGVGATPIFVGRNRFATLEKGKVIVIRDLHNEVTKRVTVSLPGADRLFPAGSGFCLVRNEERVILQDLQQKKAVGEIAAPHVKYVIWSDDNSKVALLGKHTIVLASRRLEHLATVHETIRVKSAAWDDSGVLLYTTLNHLKYSLPNGDSGSVKTLELPIYLTRVRGPAVCYLDREGNPGLMPIDPTEFSFKLLLLRKRYDDVKRMIAQKQLTGQAIIAYLHKKGFPEVALHFVQDEGTRFSLAIDSGALDIALSAAKELNDTATWRKLASEAMRQGNMEIVELCYQKTKDLENLAFLYVITGNFEKLEKMSKIAEGEGNLMARFQFSMFLGDVESRIRILSDCGQILLARLTAKTYGLNDLLEELGGDDDRIPSYDGKIFLQPTPVCYEFNWPQLPLNRGLFTRDPNSEVFEEPTANPYEDAAAFAESERDATWDDDAAKPTVPQVLDPFAVDLPDADGVEEAGAWGDEDLEIDGVEVVDTQPVDQQDEFGNERSEDVVEGGYYVAPMPGPGRLVRWTRNAALAGELAAAGAVEEAMKLLSRQIGARSFVAMKDAFGAAMIGTRSSLPGIVDMVPTLMYLSRVEDAELPAPVLSLVSIRERVRGAAQQVTVGKFSDALRNWISIISSLPLIVVDTAEEQAEIVKLLASCREYITGLKIEIEQKQAKANNNAARQVQLAGLFTTCGLAPNHIQLTLRAAMKTAYDTKNFILAGTFARKLLDTAPQPSLADAARKVIQACDSNRSNADEVDFDDRRDFVVECSTLTPLYAGQSRSSCSYCQAAYLPAVDGSLCNICGIGTVGLAVEGLRVTRKKFA</sequence>
<evidence type="ECO:0000313" key="15">
    <source>
        <dbReference type="EMBL" id="CAD9222599.1"/>
    </source>
</evidence>
<feature type="repeat" description="WD" evidence="11">
    <location>
        <begin position="131"/>
        <end position="165"/>
    </location>
</feature>
<dbReference type="GO" id="GO:0006888">
    <property type="term" value="P:endoplasmic reticulum to Golgi vesicle-mediated transport"/>
    <property type="evidence" value="ECO:0007669"/>
    <property type="project" value="InterPro"/>
</dbReference>
<keyword evidence="5" id="KW-0677">Repeat</keyword>
<accession>A0A7S1XAY7</accession>
<dbReference type="InterPro" id="IPR047312">
    <property type="entry name" value="Coatomer_alpha_WD-assoc_reg"/>
</dbReference>
<reference evidence="15" key="1">
    <citation type="submission" date="2021-01" db="EMBL/GenBank/DDBJ databases">
        <authorList>
            <person name="Corre E."/>
            <person name="Pelletier E."/>
            <person name="Niang G."/>
            <person name="Scheremetjew M."/>
            <person name="Finn R."/>
            <person name="Kale V."/>
            <person name="Holt S."/>
            <person name="Cochrane G."/>
            <person name="Meng A."/>
            <person name="Brown T."/>
            <person name="Cohen L."/>
        </authorList>
    </citation>
    <scope>NUCLEOTIDE SEQUENCE</scope>
    <source>
        <strain evidence="15">SAG 36.94</strain>
    </source>
</reference>
<dbReference type="GO" id="GO:0005198">
    <property type="term" value="F:structural molecule activity"/>
    <property type="evidence" value="ECO:0007669"/>
    <property type="project" value="InterPro"/>
</dbReference>
<protein>
    <recommendedName>
        <fullName evidence="10">Coatomer subunit alpha</fullName>
    </recommendedName>
</protein>
<dbReference type="GO" id="GO:0006890">
    <property type="term" value="P:retrograde vesicle-mediated transport, Golgi to endoplasmic reticulum"/>
    <property type="evidence" value="ECO:0007669"/>
    <property type="project" value="TreeGrafter"/>
</dbReference>
<keyword evidence="3 10" id="KW-0963">Cytoplasm</keyword>
<dbReference type="InterPro" id="IPR016391">
    <property type="entry name" value="Coatomer_asu"/>
</dbReference>
<dbReference type="Gene3D" id="1.25.40.470">
    <property type="match status" value="1"/>
</dbReference>
<comment type="subcellular location">
    <subcellularLocation>
        <location evidence="10">Cytoplasm</location>
    </subcellularLocation>
    <subcellularLocation>
        <location evidence="1 10">Golgi apparatus membrane</location>
        <topology evidence="1 10">Peripheral membrane protein</topology>
        <orientation evidence="1">Cytoplasmic side</orientation>
    </subcellularLocation>
</comment>
<dbReference type="InterPro" id="IPR036322">
    <property type="entry name" value="WD40_repeat_dom_sf"/>
</dbReference>
<feature type="repeat" description="WD" evidence="11">
    <location>
        <begin position="89"/>
        <end position="130"/>
    </location>
</feature>
<dbReference type="PROSITE" id="PS50082">
    <property type="entry name" value="WD_REPEATS_2"/>
    <property type="match status" value="5"/>
</dbReference>
<feature type="domain" description="Coatomer alpha subunit C-terminal" evidence="13">
    <location>
        <begin position="873"/>
        <end position="1258"/>
    </location>
</feature>
<dbReference type="Pfam" id="PF00400">
    <property type="entry name" value="WD40"/>
    <property type="match status" value="5"/>
</dbReference>
<evidence type="ECO:0000256" key="4">
    <source>
        <dbReference type="ARBA" id="ARBA00022574"/>
    </source>
</evidence>
<feature type="repeat" description="WD" evidence="11">
    <location>
        <begin position="47"/>
        <end position="88"/>
    </location>
</feature>
<keyword evidence="9 10" id="KW-0472">Membrane</keyword>
<dbReference type="InterPro" id="IPR019775">
    <property type="entry name" value="WD40_repeat_CS"/>
</dbReference>
<keyword evidence="6 10" id="KW-0931">ER-Golgi transport</keyword>
<evidence type="ECO:0000259" key="12">
    <source>
        <dbReference type="Pfam" id="PF04053"/>
    </source>
</evidence>
<proteinExistence type="predicted"/>
<evidence type="ECO:0000256" key="7">
    <source>
        <dbReference type="ARBA" id="ARBA00022927"/>
    </source>
</evidence>
<feature type="repeat" description="WD" evidence="11">
    <location>
        <begin position="256"/>
        <end position="297"/>
    </location>
</feature>
<dbReference type="PRINTS" id="PR00320">
    <property type="entry name" value="GPROTEINBRPT"/>
</dbReference>
<comment type="function">
    <text evidence="10">The coatomer is a cytosolic protein complex that binds to dilysine motifs and reversibly associates with Golgi non-clathrin-coated vesicles, which further mediate biosynthetic protein transport from the ER, via the Golgi up to the trans Golgi network.</text>
</comment>
<comment type="subunit">
    <text evidence="10">Oligomeric complex that consists of at least the alpha, beta, beta', gamma, delta, epsilon and zeta subunits.</text>
</comment>
<dbReference type="InterPro" id="IPR010714">
    <property type="entry name" value="Coatomer_asu_C"/>
</dbReference>
<dbReference type="PANTHER" id="PTHR19876">
    <property type="entry name" value="COATOMER"/>
    <property type="match status" value="1"/>
</dbReference>
<dbReference type="GO" id="GO:0006891">
    <property type="term" value="P:intra-Golgi vesicle-mediated transport"/>
    <property type="evidence" value="ECO:0007669"/>
    <property type="project" value="TreeGrafter"/>
</dbReference>
<dbReference type="PROSITE" id="PS00678">
    <property type="entry name" value="WD_REPEATS_1"/>
    <property type="match status" value="2"/>
</dbReference>
<evidence type="ECO:0000256" key="10">
    <source>
        <dbReference type="PIRNR" id="PIRNR003354"/>
    </source>
</evidence>
<dbReference type="FunFam" id="2.130.10.10:FF:000010">
    <property type="entry name" value="Coatomer subunit alpha"/>
    <property type="match status" value="1"/>
</dbReference>
<keyword evidence="2 10" id="KW-0813">Transport</keyword>
<dbReference type="SMART" id="SM00320">
    <property type="entry name" value="WD40"/>
    <property type="match status" value="7"/>
</dbReference>
<dbReference type="SUPFAM" id="SSF50978">
    <property type="entry name" value="WD40 repeat-like"/>
    <property type="match status" value="1"/>
</dbReference>
<dbReference type="InterPro" id="IPR006692">
    <property type="entry name" value="Beta-prop_COPA/B_2nd"/>
</dbReference>
<feature type="domain" description="COPA/B second beta-propeller" evidence="12">
    <location>
        <begin position="395"/>
        <end position="616"/>
    </location>
</feature>
<evidence type="ECO:0000256" key="11">
    <source>
        <dbReference type="PROSITE-ProRule" id="PRU00221"/>
    </source>
</evidence>
<dbReference type="PIRSF" id="PIRSF003354">
    <property type="entry name" value="Coatomer_alpha_subunit"/>
    <property type="match status" value="1"/>
</dbReference>
<dbReference type="GO" id="GO:0000139">
    <property type="term" value="C:Golgi membrane"/>
    <property type="evidence" value="ECO:0007669"/>
    <property type="project" value="UniProtKB-SubCell"/>
</dbReference>
<dbReference type="GO" id="GO:0030126">
    <property type="term" value="C:COPI vesicle coat"/>
    <property type="evidence" value="ECO:0007669"/>
    <property type="project" value="UniProtKB-UniRule"/>
</dbReference>
<dbReference type="PROSITE" id="PS50294">
    <property type="entry name" value="WD_REPEATS_REGION"/>
    <property type="match status" value="5"/>
</dbReference>
<dbReference type="EMBL" id="HBGH01001179">
    <property type="protein sequence ID" value="CAD9222599.1"/>
    <property type="molecule type" value="Transcribed_RNA"/>
</dbReference>
<dbReference type="Pfam" id="PF04053">
    <property type="entry name" value="B-prop_COPA_B_2nd"/>
    <property type="match status" value="1"/>
</dbReference>
<evidence type="ECO:0000256" key="6">
    <source>
        <dbReference type="ARBA" id="ARBA00022892"/>
    </source>
</evidence>
<dbReference type="InterPro" id="IPR020472">
    <property type="entry name" value="WD40_PAC1"/>
</dbReference>
<dbReference type="InterPro" id="IPR015943">
    <property type="entry name" value="WD40/YVTN_repeat-like_dom_sf"/>
</dbReference>
<dbReference type="InterPro" id="IPR001680">
    <property type="entry name" value="WD40_rpt"/>
</dbReference>
<keyword evidence="8 10" id="KW-0333">Golgi apparatus</keyword>
<evidence type="ECO:0000256" key="3">
    <source>
        <dbReference type="ARBA" id="ARBA00022490"/>
    </source>
</evidence>
<dbReference type="InterPro" id="IPR056176">
    <property type="entry name" value="TPR_COPA_B"/>
</dbReference>
<evidence type="ECO:0000259" key="13">
    <source>
        <dbReference type="Pfam" id="PF06957"/>
    </source>
</evidence>
<dbReference type="InterPro" id="IPR050844">
    <property type="entry name" value="Coatomer_complex_subunit"/>
</dbReference>
<dbReference type="CDD" id="cd22948">
    <property type="entry name" value="Coatomer_WDAD_alpha"/>
    <property type="match status" value="1"/>
</dbReference>
<dbReference type="Gene3D" id="2.130.10.10">
    <property type="entry name" value="YVTN repeat-like/Quinoprotein amine dehydrogenase"/>
    <property type="match status" value="1"/>
</dbReference>
<dbReference type="AlphaFoldDB" id="A0A7S1XAY7"/>
<evidence type="ECO:0000256" key="1">
    <source>
        <dbReference type="ARBA" id="ARBA00004255"/>
    </source>
</evidence>
<dbReference type="CDD" id="cd00200">
    <property type="entry name" value="WD40"/>
    <property type="match status" value="1"/>
</dbReference>
<dbReference type="Pfam" id="PF23953">
    <property type="entry name" value="TPR_COPA_B"/>
    <property type="match status" value="1"/>
</dbReference>
<evidence type="ECO:0000256" key="2">
    <source>
        <dbReference type="ARBA" id="ARBA00022448"/>
    </source>
</evidence>
<dbReference type="FunFam" id="1.25.40.470:FF:000002">
    <property type="entry name" value="Coatomer subunit alpha"/>
    <property type="match status" value="1"/>
</dbReference>
<dbReference type="GO" id="GO:0006886">
    <property type="term" value="P:intracellular protein transport"/>
    <property type="evidence" value="ECO:0007669"/>
    <property type="project" value="UniProtKB-UniRule"/>
</dbReference>
<dbReference type="PANTHER" id="PTHR19876:SF1">
    <property type="entry name" value="COATOMER SUBUNIT ALPHA"/>
    <property type="match status" value="1"/>
</dbReference>
<evidence type="ECO:0000259" key="14">
    <source>
        <dbReference type="Pfam" id="PF23953"/>
    </source>
</evidence>
<evidence type="ECO:0000256" key="8">
    <source>
        <dbReference type="ARBA" id="ARBA00023034"/>
    </source>
</evidence>